<name>A0A3B0V8Z8_9ZZZZ</name>
<dbReference type="Gene3D" id="3.90.1530.30">
    <property type="match status" value="1"/>
</dbReference>
<reference evidence="1" key="1">
    <citation type="submission" date="2018-06" db="EMBL/GenBank/DDBJ databases">
        <authorList>
            <person name="Zhirakovskaya E."/>
        </authorList>
    </citation>
    <scope>NUCLEOTIDE SEQUENCE</scope>
</reference>
<evidence type="ECO:0000313" key="1">
    <source>
        <dbReference type="EMBL" id="VAW40065.1"/>
    </source>
</evidence>
<organism evidence="1">
    <name type="scientific">hydrothermal vent metagenome</name>
    <dbReference type="NCBI Taxonomy" id="652676"/>
    <lineage>
        <taxon>unclassified sequences</taxon>
        <taxon>metagenomes</taxon>
        <taxon>ecological metagenomes</taxon>
    </lineage>
</organism>
<dbReference type="EMBL" id="UOEY01000095">
    <property type="protein sequence ID" value="VAW40065.1"/>
    <property type="molecule type" value="Genomic_DNA"/>
</dbReference>
<dbReference type="SUPFAM" id="SSF110849">
    <property type="entry name" value="ParB/Sulfiredoxin"/>
    <property type="match status" value="1"/>
</dbReference>
<protein>
    <submittedName>
        <fullName evidence="1">Uncharacterized protein</fullName>
    </submittedName>
</protein>
<gene>
    <name evidence="1" type="ORF">MNBD_DELTA04-623</name>
</gene>
<accession>A0A3B0V8Z8</accession>
<proteinExistence type="predicted"/>
<dbReference type="InterPro" id="IPR036086">
    <property type="entry name" value="ParB/Sulfiredoxin_sf"/>
</dbReference>
<dbReference type="AlphaFoldDB" id="A0A3B0V8Z8"/>
<sequence length="327" mass="36979">MPVTSDCQFLHLDPAALNLEEMTFNLRPSGHAEPDANLIESVRQFGVLCPPLVQEQPAGGFLVVSGKKRIRAARRRAATGKIICLVAPHDIPAFSLFSLLLHHALLGGRLSVIEQANFFRKALNRLPMARALPLLIPLGYKAQKYKIEELLNFLSLDPSVITGLHRGAIQTKSAQKMRQLAPDDQQELARLITEFHLGGSKQHKLIDQSIDLMMRHERSMRETIAHYRRENKERNQENKPQEAASFLRWLFEKCHPESVAAEAEFKRFAAELEVPPKINVDHTRSFEDDTVVLSLSFADRASLLKVWPEIRTIMTTGTPDFATDPQR</sequence>